<evidence type="ECO:0000313" key="1">
    <source>
        <dbReference type="EMBL" id="CAB0035234.1"/>
    </source>
</evidence>
<organism evidence="1 2">
    <name type="scientific">Trichogramma brassicae</name>
    <dbReference type="NCBI Taxonomy" id="86971"/>
    <lineage>
        <taxon>Eukaryota</taxon>
        <taxon>Metazoa</taxon>
        <taxon>Ecdysozoa</taxon>
        <taxon>Arthropoda</taxon>
        <taxon>Hexapoda</taxon>
        <taxon>Insecta</taxon>
        <taxon>Pterygota</taxon>
        <taxon>Neoptera</taxon>
        <taxon>Endopterygota</taxon>
        <taxon>Hymenoptera</taxon>
        <taxon>Apocrita</taxon>
        <taxon>Proctotrupomorpha</taxon>
        <taxon>Chalcidoidea</taxon>
        <taxon>Trichogrammatidae</taxon>
        <taxon>Trichogramma</taxon>
    </lineage>
</organism>
<evidence type="ECO:0000313" key="2">
    <source>
        <dbReference type="Proteomes" id="UP000479190"/>
    </source>
</evidence>
<dbReference type="EMBL" id="CADCXV010000776">
    <property type="protein sequence ID" value="CAB0035234.1"/>
    <property type="molecule type" value="Genomic_DNA"/>
</dbReference>
<dbReference type="Proteomes" id="UP000479190">
    <property type="component" value="Unassembled WGS sequence"/>
</dbReference>
<reference evidence="1 2" key="1">
    <citation type="submission" date="2020-02" db="EMBL/GenBank/DDBJ databases">
        <authorList>
            <person name="Ferguson B K."/>
        </authorList>
    </citation>
    <scope>NUCLEOTIDE SEQUENCE [LARGE SCALE GENOMIC DNA]</scope>
</reference>
<accession>A0A6H5IEC3</accession>
<gene>
    <name evidence="1" type="ORF">TBRA_LOCUS7132</name>
</gene>
<name>A0A6H5IEC3_9HYME</name>
<protein>
    <submittedName>
        <fullName evidence="1">Uncharacterized protein</fullName>
    </submittedName>
</protein>
<dbReference type="AlphaFoldDB" id="A0A6H5IEC3"/>
<proteinExistence type="predicted"/>
<keyword evidence="2" id="KW-1185">Reference proteome</keyword>
<sequence length="274" mass="31055">MNERDFTNSSQSRVSKISSLTNSESRSFIDYIIRVKIFLCIRWEVHLRRYSDAFQRGHDLLKPDPRFLLKSILRKSQSSPTQSQVCARLGLEVFFYITCTRVPPARRIICSSYPQGLCVCSLSDSEAVAMHEFDAARRSSRSPRKVNKKFIRIKCARDHMRWTCCTSREKGGKKEKRKKKQTMIVDGPFVINRNVYRSSPSPCCWTDVKYEVCCCYAPYIRNVSLCTGHVLRTRRMRSSKSSRPSLGIDLKRFAAAAVAKAVAATAAAAAGSTG</sequence>